<evidence type="ECO:0000256" key="3">
    <source>
        <dbReference type="ARBA" id="ARBA00023125"/>
    </source>
</evidence>
<dbReference type="CDD" id="cd08414">
    <property type="entry name" value="PBP2_LTTR_aromatics_like"/>
    <property type="match status" value="1"/>
</dbReference>
<dbReference type="InterPro" id="IPR000847">
    <property type="entry name" value="LysR_HTH_N"/>
</dbReference>
<comment type="caution">
    <text evidence="6">The sequence shown here is derived from an EMBL/GenBank/DDBJ whole genome shotgun (WGS) entry which is preliminary data.</text>
</comment>
<dbReference type="Pfam" id="PF03466">
    <property type="entry name" value="LysR_substrate"/>
    <property type="match status" value="1"/>
</dbReference>
<dbReference type="GO" id="GO:0003677">
    <property type="term" value="F:DNA binding"/>
    <property type="evidence" value="ECO:0007669"/>
    <property type="project" value="UniProtKB-KW"/>
</dbReference>
<evidence type="ECO:0000256" key="4">
    <source>
        <dbReference type="ARBA" id="ARBA00023163"/>
    </source>
</evidence>
<dbReference type="SUPFAM" id="SSF46785">
    <property type="entry name" value="Winged helix' DNA-binding domain"/>
    <property type="match status" value="1"/>
</dbReference>
<dbReference type="PANTHER" id="PTHR30346">
    <property type="entry name" value="TRANSCRIPTIONAL DUAL REGULATOR HCAR-RELATED"/>
    <property type="match status" value="1"/>
</dbReference>
<accession>A0A1Z9YZ82</accession>
<dbReference type="AlphaFoldDB" id="A0A1Z9YZ82"/>
<name>A0A1Z9YZ82_9GAMM</name>
<keyword evidence="4" id="KW-0804">Transcription</keyword>
<comment type="similarity">
    <text evidence="1">Belongs to the LysR transcriptional regulatory family.</text>
</comment>
<gene>
    <name evidence="6" type="ORF">CAP51_07155</name>
</gene>
<proteinExistence type="inferred from homology"/>
<feature type="domain" description="HTH lysR-type" evidence="5">
    <location>
        <begin position="13"/>
        <end position="70"/>
    </location>
</feature>
<keyword evidence="7" id="KW-1185">Reference proteome</keyword>
<evidence type="ECO:0000313" key="6">
    <source>
        <dbReference type="EMBL" id="OUY07520.1"/>
    </source>
</evidence>
<evidence type="ECO:0000256" key="2">
    <source>
        <dbReference type="ARBA" id="ARBA00023015"/>
    </source>
</evidence>
<evidence type="ECO:0000313" key="7">
    <source>
        <dbReference type="Proteomes" id="UP000196536"/>
    </source>
</evidence>
<dbReference type="GO" id="GO:0003700">
    <property type="term" value="F:DNA-binding transcription factor activity"/>
    <property type="evidence" value="ECO:0007669"/>
    <property type="project" value="InterPro"/>
</dbReference>
<dbReference type="OrthoDB" id="5289754at2"/>
<keyword evidence="2" id="KW-0805">Transcription regulation</keyword>
<dbReference type="GO" id="GO:0032993">
    <property type="term" value="C:protein-DNA complex"/>
    <property type="evidence" value="ECO:0007669"/>
    <property type="project" value="TreeGrafter"/>
</dbReference>
<keyword evidence="3" id="KW-0238">DNA-binding</keyword>
<dbReference type="InterPro" id="IPR036388">
    <property type="entry name" value="WH-like_DNA-bd_sf"/>
</dbReference>
<dbReference type="RefSeq" id="WP_087620069.1">
    <property type="nucleotide sequence ID" value="NZ_NEXX01000002.1"/>
</dbReference>
<evidence type="ECO:0000259" key="5">
    <source>
        <dbReference type="PROSITE" id="PS50931"/>
    </source>
</evidence>
<dbReference type="Gene3D" id="3.40.190.10">
    <property type="entry name" value="Periplasmic binding protein-like II"/>
    <property type="match status" value="2"/>
</dbReference>
<dbReference type="PROSITE" id="PS50931">
    <property type="entry name" value="HTH_LYSR"/>
    <property type="match status" value="1"/>
</dbReference>
<organism evidence="6 7">
    <name type="scientific">Acinetobacter populi</name>
    <dbReference type="NCBI Taxonomy" id="1582270"/>
    <lineage>
        <taxon>Bacteria</taxon>
        <taxon>Pseudomonadati</taxon>
        <taxon>Pseudomonadota</taxon>
        <taxon>Gammaproteobacteria</taxon>
        <taxon>Moraxellales</taxon>
        <taxon>Moraxellaceae</taxon>
        <taxon>Acinetobacter</taxon>
    </lineage>
</organism>
<dbReference type="Gene3D" id="1.10.10.10">
    <property type="entry name" value="Winged helix-like DNA-binding domain superfamily/Winged helix DNA-binding domain"/>
    <property type="match status" value="1"/>
</dbReference>
<dbReference type="InterPro" id="IPR005119">
    <property type="entry name" value="LysR_subst-bd"/>
</dbReference>
<dbReference type="PANTHER" id="PTHR30346:SF17">
    <property type="entry name" value="LYSR FAMILY TRANSCRIPTIONAL REGULATOR"/>
    <property type="match status" value="1"/>
</dbReference>
<protein>
    <submittedName>
        <fullName evidence="6">LysR family transcriptional regulator</fullName>
    </submittedName>
</protein>
<dbReference type="Proteomes" id="UP000196536">
    <property type="component" value="Unassembled WGS sequence"/>
</dbReference>
<evidence type="ECO:0000256" key="1">
    <source>
        <dbReference type="ARBA" id="ARBA00009437"/>
    </source>
</evidence>
<dbReference type="SUPFAM" id="SSF53850">
    <property type="entry name" value="Periplasmic binding protein-like II"/>
    <property type="match status" value="1"/>
</dbReference>
<reference evidence="6 7" key="1">
    <citation type="submission" date="2017-05" db="EMBL/GenBank/DDBJ databases">
        <title>Acinetobacter populi ANC 5415 (= PBJ7), whole genome shotgun sequencing project.</title>
        <authorList>
            <person name="Nemec A."/>
            <person name="Radolfova-Krizova L."/>
        </authorList>
    </citation>
    <scope>NUCLEOTIDE SEQUENCE [LARGE SCALE GENOMIC DNA]</scope>
    <source>
        <strain evidence="6 7">PBJ7</strain>
    </source>
</reference>
<dbReference type="FunFam" id="1.10.10.10:FF:000001">
    <property type="entry name" value="LysR family transcriptional regulator"/>
    <property type="match status" value="1"/>
</dbReference>
<dbReference type="EMBL" id="NEXX01000002">
    <property type="protein sequence ID" value="OUY07520.1"/>
    <property type="molecule type" value="Genomic_DNA"/>
</dbReference>
<dbReference type="Pfam" id="PF00126">
    <property type="entry name" value="HTH_1"/>
    <property type="match status" value="1"/>
</dbReference>
<sequence>MLFPQKKISRNLPTIKQLQCFLVVSEELNFRKAAERLNMTQPPLTRQIKGLEDLLGQELFIRNTHEVYLTNAGHILVRKVKYILKKIDLLVEDVFIDKKQIRIGYTRTLNFENIPEIYDKIKELDISEDLLSQNFTSNQLLDSLIKNNLDIVLIGERNFLKERDILFKWLYQEPLLVVLPAHHPASINEKICLEDISDLPLYWFSRNANAAFYDKCEEYFYKLTFDLKRIKEPDDSLVMLGRISRGKGFALMPQSLCNFFQEGLCYRSLTDDASKILNIDVYAAIKIDENRENILSTLDFLINKK</sequence>
<dbReference type="PRINTS" id="PR00039">
    <property type="entry name" value="HTHLYSR"/>
</dbReference>
<dbReference type="InterPro" id="IPR036390">
    <property type="entry name" value="WH_DNA-bd_sf"/>
</dbReference>